<feature type="signal peptide" evidence="1">
    <location>
        <begin position="1"/>
        <end position="26"/>
    </location>
</feature>
<proteinExistence type="predicted"/>
<dbReference type="InterPro" id="IPR013783">
    <property type="entry name" value="Ig-like_fold"/>
</dbReference>
<sequence>MALEIDIHLISFVIICTCLLHDCVHSQYKVSLSSVSEFVNQGDDYVAHCTIPGMSGYDYMYKLSVQWVHNDKQLTNICEIHNSDFTYKYSCDLISLMGNFSYELTISNIQIEDAGILESEVLVKNLENGTWIRNDPVAKLSVPIIIREPIKSMLFTFDSSIEESLTQDNNEKPYRINVPPGNYSPSCTVNGSIPLADVTIMMGDTQMPGIIGKDNNEGSQYVANETEFRDKTQTNIKCTSEVPGLPNSKMERTFQIDVQRESNGSNKPLPFFRDIFTSFVYLYAVHVLRKSEME</sequence>
<name>A0A8B8C4I3_CRAVI</name>
<dbReference type="GeneID" id="111115964"/>
<evidence type="ECO:0000313" key="2">
    <source>
        <dbReference type="Proteomes" id="UP000694844"/>
    </source>
</evidence>
<evidence type="ECO:0000256" key="1">
    <source>
        <dbReference type="SAM" id="SignalP"/>
    </source>
</evidence>
<evidence type="ECO:0000313" key="3">
    <source>
        <dbReference type="RefSeq" id="XP_022310602.1"/>
    </source>
</evidence>
<dbReference type="InterPro" id="IPR036179">
    <property type="entry name" value="Ig-like_dom_sf"/>
</dbReference>
<feature type="chain" id="PRO_5034131008" evidence="1">
    <location>
        <begin position="27"/>
        <end position="294"/>
    </location>
</feature>
<dbReference type="AlphaFoldDB" id="A0A8B8C4I3"/>
<dbReference type="RefSeq" id="XP_022310602.1">
    <property type="nucleotide sequence ID" value="XM_022454894.1"/>
</dbReference>
<dbReference type="KEGG" id="cvn:111115964"/>
<organism evidence="2 3">
    <name type="scientific">Crassostrea virginica</name>
    <name type="common">Eastern oyster</name>
    <dbReference type="NCBI Taxonomy" id="6565"/>
    <lineage>
        <taxon>Eukaryota</taxon>
        <taxon>Metazoa</taxon>
        <taxon>Spiralia</taxon>
        <taxon>Lophotrochozoa</taxon>
        <taxon>Mollusca</taxon>
        <taxon>Bivalvia</taxon>
        <taxon>Autobranchia</taxon>
        <taxon>Pteriomorphia</taxon>
        <taxon>Ostreida</taxon>
        <taxon>Ostreoidea</taxon>
        <taxon>Ostreidae</taxon>
        <taxon>Crassostrea</taxon>
    </lineage>
</organism>
<reference evidence="3" key="1">
    <citation type="submission" date="2025-08" db="UniProtKB">
        <authorList>
            <consortium name="RefSeq"/>
        </authorList>
    </citation>
    <scope>IDENTIFICATION</scope>
    <source>
        <tissue evidence="3">Whole sample</tissue>
    </source>
</reference>
<keyword evidence="1" id="KW-0732">Signal</keyword>
<accession>A0A8B8C4I3</accession>
<dbReference type="Proteomes" id="UP000694844">
    <property type="component" value="Chromosome 9"/>
</dbReference>
<protein>
    <submittedName>
        <fullName evidence="3">Uncharacterized protein LOC111115964</fullName>
    </submittedName>
</protein>
<keyword evidence="2" id="KW-1185">Reference proteome</keyword>
<dbReference type="Gene3D" id="2.60.40.10">
    <property type="entry name" value="Immunoglobulins"/>
    <property type="match status" value="1"/>
</dbReference>
<dbReference type="SUPFAM" id="SSF48726">
    <property type="entry name" value="Immunoglobulin"/>
    <property type="match status" value="1"/>
</dbReference>
<gene>
    <name evidence="3" type="primary">LOC111115964</name>
</gene>